<keyword evidence="2" id="KW-1185">Reference proteome</keyword>
<protein>
    <submittedName>
        <fullName evidence="1">Uncharacterized protein</fullName>
    </submittedName>
</protein>
<reference evidence="1 2" key="2">
    <citation type="journal article" date="2022" name="Mol. Ecol. Resour.">
        <title>The genomes of chicory, endive, great burdock and yacon provide insights into Asteraceae paleo-polyploidization history and plant inulin production.</title>
        <authorList>
            <person name="Fan W."/>
            <person name="Wang S."/>
            <person name="Wang H."/>
            <person name="Wang A."/>
            <person name="Jiang F."/>
            <person name="Liu H."/>
            <person name="Zhao H."/>
            <person name="Xu D."/>
            <person name="Zhang Y."/>
        </authorList>
    </citation>
    <scope>NUCLEOTIDE SEQUENCE [LARGE SCALE GENOMIC DNA]</scope>
    <source>
        <strain evidence="2">cv. Niubang</strain>
    </source>
</reference>
<evidence type="ECO:0000313" key="1">
    <source>
        <dbReference type="EMBL" id="KAI3718065.1"/>
    </source>
</evidence>
<comment type="caution">
    <text evidence="1">The sequence shown here is derived from an EMBL/GenBank/DDBJ whole genome shotgun (WGS) entry which is preliminary data.</text>
</comment>
<dbReference type="EMBL" id="CM042052">
    <property type="protein sequence ID" value="KAI3718065.1"/>
    <property type="molecule type" value="Genomic_DNA"/>
</dbReference>
<name>A0ACB9B803_ARCLA</name>
<sequence length="313" mass="34284">MTEDKGSAIALPENSKEDHPSIISPITTETTITNLAISPTATPIITLVNTPLPTPIATPIIPTSNPLVSPAIIPHETLSKLLGIEMTPVPTNLEHHQTMEQKSPIQHQLMDEPSEKTMEPTPASSEHTQPLGTPVANSPLIEVVTSHVDMAPPQSSPRDIEHTPSVSPISPMHTATTPSQKKRLTANKKKKQVVEKEIAEDTEVEEISPPKRITRLGAQTMAQYKGSSKATLQHSPSIAEANRDGVGWKKLYEVLDEYNEDRIKELYTEVVVTTKANLKPPNVIEGEVHKATAKLKKSLRKKTDKLKGRISRL</sequence>
<proteinExistence type="predicted"/>
<reference evidence="2" key="1">
    <citation type="journal article" date="2022" name="Mol. Ecol. Resour.">
        <title>The genomes of chicory, endive, great burdock and yacon provide insights into Asteraceae palaeo-polyploidization history and plant inulin production.</title>
        <authorList>
            <person name="Fan W."/>
            <person name="Wang S."/>
            <person name="Wang H."/>
            <person name="Wang A."/>
            <person name="Jiang F."/>
            <person name="Liu H."/>
            <person name="Zhao H."/>
            <person name="Xu D."/>
            <person name="Zhang Y."/>
        </authorList>
    </citation>
    <scope>NUCLEOTIDE SEQUENCE [LARGE SCALE GENOMIC DNA]</scope>
    <source>
        <strain evidence="2">cv. Niubang</strain>
    </source>
</reference>
<gene>
    <name evidence="1" type="ORF">L6452_18911</name>
</gene>
<accession>A0ACB9B803</accession>
<dbReference type="Proteomes" id="UP001055879">
    <property type="component" value="Linkage Group LG06"/>
</dbReference>
<evidence type="ECO:0000313" key="2">
    <source>
        <dbReference type="Proteomes" id="UP001055879"/>
    </source>
</evidence>
<organism evidence="1 2">
    <name type="scientific">Arctium lappa</name>
    <name type="common">Greater burdock</name>
    <name type="synonym">Lappa major</name>
    <dbReference type="NCBI Taxonomy" id="4217"/>
    <lineage>
        <taxon>Eukaryota</taxon>
        <taxon>Viridiplantae</taxon>
        <taxon>Streptophyta</taxon>
        <taxon>Embryophyta</taxon>
        <taxon>Tracheophyta</taxon>
        <taxon>Spermatophyta</taxon>
        <taxon>Magnoliopsida</taxon>
        <taxon>eudicotyledons</taxon>
        <taxon>Gunneridae</taxon>
        <taxon>Pentapetalae</taxon>
        <taxon>asterids</taxon>
        <taxon>campanulids</taxon>
        <taxon>Asterales</taxon>
        <taxon>Asteraceae</taxon>
        <taxon>Carduoideae</taxon>
        <taxon>Cardueae</taxon>
        <taxon>Arctiinae</taxon>
        <taxon>Arctium</taxon>
    </lineage>
</organism>